<organism evidence="1 2">
    <name type="scientific">Trypanosoma congolense (strain IL3000)</name>
    <dbReference type="NCBI Taxonomy" id="1068625"/>
    <lineage>
        <taxon>Eukaryota</taxon>
        <taxon>Discoba</taxon>
        <taxon>Euglenozoa</taxon>
        <taxon>Kinetoplastea</taxon>
        <taxon>Metakinetoplastina</taxon>
        <taxon>Trypanosomatida</taxon>
        <taxon>Trypanosomatidae</taxon>
        <taxon>Trypanosoma</taxon>
        <taxon>Nannomonas</taxon>
    </lineage>
</organism>
<dbReference type="EMBL" id="CAEQ01002601">
    <property type="protein sequence ID" value="CCD17132.1"/>
    <property type="molecule type" value="Genomic_DNA"/>
</dbReference>
<comment type="caution">
    <text evidence="1">The sequence shown here is derived from an EMBL/GenBank/DDBJ whole genome shotgun (WGS) entry which is preliminary data.</text>
</comment>
<accession>F9WII4</accession>
<reference evidence="2" key="1">
    <citation type="submission" date="2011-07" db="EMBL/GenBank/DDBJ databases">
        <title>Divergent evolution of antigenic variation in African trypanosomes.</title>
        <authorList>
            <person name="Jackson A.P."/>
            <person name="Berry A."/>
            <person name="Allison H.C."/>
            <person name="Burton P."/>
            <person name="Anderson J."/>
            <person name="Aslett M."/>
            <person name="Brown R."/>
            <person name="Corton N."/>
            <person name="Harris D."/>
            <person name="Hauser H."/>
            <person name="Gamble J."/>
            <person name="Gilderthorp R."/>
            <person name="McQuillan J."/>
            <person name="Quail M.A."/>
            <person name="Sanders M."/>
            <person name="Van Tonder A."/>
            <person name="Ginger M.L."/>
            <person name="Donelson J.E."/>
            <person name="Field M.C."/>
            <person name="Barry J.D."/>
            <person name="Berriman M."/>
            <person name="Hertz-Fowler C."/>
        </authorList>
    </citation>
    <scope>NUCLEOTIDE SEQUENCE [LARGE SCALE GENOMIC DNA]</scope>
    <source>
        <strain evidence="2">IL3000</strain>
    </source>
</reference>
<name>F9WII4_TRYCI</name>
<evidence type="ECO:0000313" key="2">
    <source>
        <dbReference type="Proteomes" id="UP000000702"/>
    </source>
</evidence>
<reference evidence="1 2" key="2">
    <citation type="journal article" date="2012" name="Proc. Natl. Acad. Sci. U.S.A.">
        <title>Antigenic diversity is generated by distinct evolutionary mechanisms in African trypanosome species.</title>
        <authorList>
            <person name="Jackson A.P."/>
            <person name="Berry A."/>
            <person name="Aslett M."/>
            <person name="Allison H.C."/>
            <person name="Burton P."/>
            <person name="Vavrova-Anderson J."/>
            <person name="Brown R."/>
            <person name="Browne H."/>
            <person name="Corton N."/>
            <person name="Hauser H."/>
            <person name="Gamble J."/>
            <person name="Gilderthorp R."/>
            <person name="Marcello L."/>
            <person name="McQuillan J."/>
            <person name="Otto T.D."/>
            <person name="Quail M.A."/>
            <person name="Sanders M.J."/>
            <person name="van Tonder A."/>
            <person name="Ginger M.L."/>
            <person name="Field M.C."/>
            <person name="Barry J.D."/>
            <person name="Hertz-Fowler C."/>
            <person name="Berriman M."/>
        </authorList>
    </citation>
    <scope>NUCLEOTIDE SEQUENCE [LARGE SCALE GENOMIC DNA]</scope>
    <source>
        <strain evidence="1 2">IL3000</strain>
    </source>
</reference>
<proteinExistence type="predicted"/>
<keyword evidence="2" id="KW-1185">Reference proteome</keyword>
<evidence type="ECO:0000313" key="1">
    <source>
        <dbReference type="EMBL" id="CCD17132.1"/>
    </source>
</evidence>
<sequence>MKDLIQTVNSALGRRAAGLPISELSSQVGWPSFSALAGKKSLLKTLTQFPSHFRIYNVEGTLVVQQVIPGATSCITTDEVCAWLAGAEGEFSQQRASSPAVHAINREVDLVVRAVTFLRKQWLRRRAVTFAELSTVISPHRKDSEETNCDQFLLSILYRYDVVMGINSVGDNYFITSEDQKVQLSLREEQALRALEAFRTTCMTTEELHKEAIQPFLMCCRKAVPETAAVLPIALLERWLQVERLSLEHEELARMISVSGGPYRVDEETCNIHLVDCIETEKTLDSPDVPFISSPKCPLTAGSISSDHFTFDSQLLRVLRAQHPDGLLHFVRNVVHAVFDVLLPHVSIPSGITFRKLQPRVRWGPLAVTLGSLISFVDAFDGLFFDVVRVASMSGGADTGDDAVFSVSAYQGPLGPHLLYARLIARLFPVDVDFPLGLMAESLSWGRWFAPMFGDLVSFLRSVGRQCRNGHLLARKGAAMTGCHNNSDIRLWELLVMVREAVSQHSLSNDSGGSAEYAILSSEELKNLLPNKMAANQGDRSLSDNKCDWNMVLAAARRFPLFFQLCDVEDDAPHRVRVAMPNAVLTEGTVRFVEEYVCPLLRQHRRATITELDERLGWSRGSFDDHPTGMRVTGYRASDCSLYGVLKRYVEGCQQPHIILVEQTPILPQLHDNIHVMPNDAAYMSPEDMLLEVNGLRPVCVEEGCFQLRPVGRPVSLFELVSEESELQAFPSTDGVMLTAREEKWPVMLTCESDEPDDWVRELSNGTGDILVWCGEGSCDR</sequence>
<gene>
    <name evidence="1" type="ORF">TCIL3000_0_19790</name>
</gene>
<dbReference type="Proteomes" id="UP000000702">
    <property type="component" value="Unassembled WGS sequence"/>
</dbReference>
<protein>
    <submittedName>
        <fullName evidence="1">WGS project CAEQ00000000 data, annotated contig 798</fullName>
    </submittedName>
</protein>
<dbReference type="VEuPathDB" id="TriTrypDB:TcIL3000_0_19790"/>
<dbReference type="AlphaFoldDB" id="F9WII4"/>
<dbReference type="OMA" id="GDILVWC"/>